<feature type="compositionally biased region" description="Basic residues" evidence="1">
    <location>
        <begin position="208"/>
        <end position="220"/>
    </location>
</feature>
<protein>
    <submittedName>
        <fullName evidence="2">Uncharacterized protein</fullName>
    </submittedName>
</protein>
<dbReference type="InParanoid" id="A0A136J6P6"/>
<feature type="compositionally biased region" description="Basic and acidic residues" evidence="1">
    <location>
        <begin position="170"/>
        <end position="182"/>
    </location>
</feature>
<feature type="compositionally biased region" description="Basic and acidic residues" evidence="1">
    <location>
        <begin position="222"/>
        <end position="238"/>
    </location>
</feature>
<keyword evidence="3" id="KW-1185">Reference proteome</keyword>
<dbReference type="Proteomes" id="UP000070501">
    <property type="component" value="Unassembled WGS sequence"/>
</dbReference>
<dbReference type="OrthoDB" id="5226911at2759"/>
<gene>
    <name evidence="2" type="ORF">Micbo1qcDRAFT_51118</name>
</gene>
<sequence>MGAAFGDAVSSLLATYGKCLKLLKAFKGHPDPQAHADHASLVSQSQTSLRQSIRSDRSRIRNAYSARLYREGSRLSKGDSVSRSKLRRIIGNLKAALVGILGLAKTQQPVIDYESLAALSNASRIDAIRTMEDLSQRLHKPSSTSLKSTRSKKSTSSSTSSTSKSKGKKRSSDERPGVERRQAYPKRASAFRRDTPNDHAHSSSSRRSSPKPHKPPRTSAHRAVDKKPGKLAKPKADFEETIVHQRVSYISMSSDSTKLGEIPYRGSRLFKHNSTYEENSTEQRATYPLYMREPLQQEKVGLFRKLFR</sequence>
<name>A0A136J6P6_9PEZI</name>
<proteinExistence type="predicted"/>
<organism evidence="2 3">
    <name type="scientific">Microdochium bolleyi</name>
    <dbReference type="NCBI Taxonomy" id="196109"/>
    <lineage>
        <taxon>Eukaryota</taxon>
        <taxon>Fungi</taxon>
        <taxon>Dikarya</taxon>
        <taxon>Ascomycota</taxon>
        <taxon>Pezizomycotina</taxon>
        <taxon>Sordariomycetes</taxon>
        <taxon>Xylariomycetidae</taxon>
        <taxon>Xylariales</taxon>
        <taxon>Microdochiaceae</taxon>
        <taxon>Microdochium</taxon>
    </lineage>
</organism>
<evidence type="ECO:0000313" key="3">
    <source>
        <dbReference type="Proteomes" id="UP000070501"/>
    </source>
</evidence>
<feature type="compositionally biased region" description="Low complexity" evidence="1">
    <location>
        <begin position="142"/>
        <end position="164"/>
    </location>
</feature>
<accession>A0A136J6P6</accession>
<feature type="region of interest" description="Disordered" evidence="1">
    <location>
        <begin position="133"/>
        <end position="238"/>
    </location>
</feature>
<reference evidence="3" key="1">
    <citation type="submission" date="2016-02" db="EMBL/GenBank/DDBJ databases">
        <title>Draft genome sequence of Microdochium bolleyi, a fungal endophyte of beachgrass.</title>
        <authorList>
            <consortium name="DOE Joint Genome Institute"/>
            <person name="David A.S."/>
            <person name="May G."/>
            <person name="Haridas S."/>
            <person name="Lim J."/>
            <person name="Wang M."/>
            <person name="Labutti K."/>
            <person name="Lipzen A."/>
            <person name="Barry K."/>
            <person name="Grigoriev I.V."/>
        </authorList>
    </citation>
    <scope>NUCLEOTIDE SEQUENCE [LARGE SCALE GENOMIC DNA]</scope>
    <source>
        <strain evidence="3">J235TASD1</strain>
    </source>
</reference>
<feature type="compositionally biased region" description="Basic and acidic residues" evidence="1">
    <location>
        <begin position="191"/>
        <end position="201"/>
    </location>
</feature>
<feature type="region of interest" description="Disordered" evidence="1">
    <location>
        <begin position="34"/>
        <end position="56"/>
    </location>
</feature>
<dbReference type="AlphaFoldDB" id="A0A136J6P6"/>
<dbReference type="STRING" id="196109.A0A136J6P6"/>
<dbReference type="EMBL" id="KQ964248">
    <property type="protein sequence ID" value="KXJ92797.1"/>
    <property type="molecule type" value="Genomic_DNA"/>
</dbReference>
<evidence type="ECO:0000256" key="1">
    <source>
        <dbReference type="SAM" id="MobiDB-lite"/>
    </source>
</evidence>
<evidence type="ECO:0000313" key="2">
    <source>
        <dbReference type="EMBL" id="KXJ92797.1"/>
    </source>
</evidence>